<feature type="domain" description="CP-type G" evidence="12">
    <location>
        <begin position="98"/>
        <end position="255"/>
    </location>
</feature>
<evidence type="ECO:0000256" key="3">
    <source>
        <dbReference type="ARBA" id="ARBA00022723"/>
    </source>
</evidence>
<protein>
    <recommendedName>
        <fullName evidence="10">Small ribosomal subunit biogenesis GTPase RsgA</fullName>
        <ecNumber evidence="10">3.6.1.-</ecNumber>
    </recommendedName>
</protein>
<dbReference type="InterPro" id="IPR004881">
    <property type="entry name" value="Ribosome_biogen_GTPase_RsgA"/>
</dbReference>
<name>A0A941CNQ4_9CLOT</name>
<feature type="binding site" evidence="10">
    <location>
        <position position="276"/>
    </location>
    <ligand>
        <name>Zn(2+)</name>
        <dbReference type="ChEBI" id="CHEBI:29105"/>
    </ligand>
</feature>
<dbReference type="InterPro" id="IPR010914">
    <property type="entry name" value="RsgA_GTPase_dom"/>
</dbReference>
<dbReference type="Pfam" id="PF03193">
    <property type="entry name" value="RsgA_GTPase"/>
    <property type="match status" value="1"/>
</dbReference>
<keyword evidence="8 10" id="KW-0694">RNA-binding</keyword>
<evidence type="ECO:0000259" key="11">
    <source>
        <dbReference type="PROSITE" id="PS50936"/>
    </source>
</evidence>
<keyword evidence="7 10" id="KW-0862">Zinc</keyword>
<dbReference type="GO" id="GO:0046872">
    <property type="term" value="F:metal ion binding"/>
    <property type="evidence" value="ECO:0007669"/>
    <property type="project" value="UniProtKB-KW"/>
</dbReference>
<evidence type="ECO:0000256" key="1">
    <source>
        <dbReference type="ARBA" id="ARBA00022490"/>
    </source>
</evidence>
<comment type="similarity">
    <text evidence="10">Belongs to the TRAFAC class YlqF/YawG GTPase family. RsgA subfamily.</text>
</comment>
<evidence type="ECO:0000313" key="14">
    <source>
        <dbReference type="Proteomes" id="UP000675379"/>
    </source>
</evidence>
<proteinExistence type="inferred from homology"/>
<evidence type="ECO:0000313" key="13">
    <source>
        <dbReference type="EMBL" id="MBR0576080.1"/>
    </source>
</evidence>
<keyword evidence="2 10" id="KW-0690">Ribosome biogenesis</keyword>
<evidence type="ECO:0000256" key="4">
    <source>
        <dbReference type="ARBA" id="ARBA00022730"/>
    </source>
</evidence>
<feature type="binding site" evidence="10">
    <location>
        <begin position="146"/>
        <end position="149"/>
    </location>
    <ligand>
        <name>GTP</name>
        <dbReference type="ChEBI" id="CHEBI:37565"/>
    </ligand>
</feature>
<evidence type="ECO:0000256" key="8">
    <source>
        <dbReference type="ARBA" id="ARBA00022884"/>
    </source>
</evidence>
<dbReference type="SUPFAM" id="SSF52540">
    <property type="entry name" value="P-loop containing nucleoside triphosphate hydrolases"/>
    <property type="match status" value="1"/>
</dbReference>
<comment type="cofactor">
    <cofactor evidence="10">
        <name>Zn(2+)</name>
        <dbReference type="ChEBI" id="CHEBI:29105"/>
    </cofactor>
    <text evidence="10">Binds 1 zinc ion per subunit.</text>
</comment>
<feature type="binding site" evidence="10">
    <location>
        <position position="281"/>
    </location>
    <ligand>
        <name>Zn(2+)</name>
        <dbReference type="ChEBI" id="CHEBI:29105"/>
    </ligand>
</feature>
<dbReference type="Gene3D" id="3.40.50.300">
    <property type="entry name" value="P-loop containing nucleotide triphosphate hydrolases"/>
    <property type="match status" value="1"/>
</dbReference>
<comment type="function">
    <text evidence="10">One of several proteins that assist in the late maturation steps of the functional core of the 30S ribosomal subunit. Helps release RbfA from mature subunits. May play a role in the assembly of ribosomal proteins into the subunit. Circularly permuted GTPase that catalyzes slow GTP hydrolysis, GTPase activity is stimulated by the 30S ribosomal subunit.</text>
</comment>
<accession>A0A941CNQ4</accession>
<dbReference type="PANTHER" id="PTHR32120">
    <property type="entry name" value="SMALL RIBOSOMAL SUBUNIT BIOGENESIS GTPASE RSGA"/>
    <property type="match status" value="1"/>
</dbReference>
<gene>
    <name evidence="10 13" type="primary">rsgA</name>
    <name evidence="13" type="ORF">KCG48_06965</name>
</gene>
<keyword evidence="14" id="KW-1185">Reference proteome</keyword>
<feature type="binding site" evidence="10">
    <location>
        <position position="289"/>
    </location>
    <ligand>
        <name>Zn(2+)</name>
        <dbReference type="ChEBI" id="CHEBI:29105"/>
    </ligand>
</feature>
<dbReference type="AlphaFoldDB" id="A0A941CNQ4"/>
<keyword evidence="6 10" id="KW-0378">Hydrolase</keyword>
<dbReference type="Proteomes" id="UP000675379">
    <property type="component" value="Unassembled WGS sequence"/>
</dbReference>
<dbReference type="HAMAP" id="MF_01820">
    <property type="entry name" value="GTPase_RsgA"/>
    <property type="match status" value="1"/>
</dbReference>
<comment type="caution">
    <text evidence="13">The sequence shown here is derived from an EMBL/GenBank/DDBJ whole genome shotgun (WGS) entry which is preliminary data.</text>
</comment>
<dbReference type="GO" id="GO:0019843">
    <property type="term" value="F:rRNA binding"/>
    <property type="evidence" value="ECO:0007669"/>
    <property type="project" value="UniProtKB-KW"/>
</dbReference>
<dbReference type="InterPro" id="IPR030378">
    <property type="entry name" value="G_CP_dom"/>
</dbReference>
<keyword evidence="3 10" id="KW-0479">Metal-binding</keyword>
<evidence type="ECO:0000256" key="6">
    <source>
        <dbReference type="ARBA" id="ARBA00022801"/>
    </source>
</evidence>
<dbReference type="GO" id="GO:0003924">
    <property type="term" value="F:GTPase activity"/>
    <property type="evidence" value="ECO:0007669"/>
    <property type="project" value="UniProtKB-UniRule"/>
</dbReference>
<sequence>MLNYGFTEKILQEASEEAHLYPGRIISQHKELYKVALAEGEVHAEVSGKMIHGAQSPLDFPVVGDFVLLDRTSDAGGYAIIHRVLPRKSLFVRKAAGKTTKAQAVGANIDLVFLCMALNKDYNLRRLERYFAVALDSGATPVMVLTKADLCSDVEKRVAEVERIALGYDVVVTSGATEEGYLGLKPYLAPGRTLAFMGSSGVGKSTLINRLLGAEIMATQGLRNDDKGRHTTTSRELLLLEEGGTLLDTPGMRELGLDGANLEESFEDIHMLAAQCKFSDCRHDREPGCAVREALDSGELTLDRLESYRKLKTENPYEGLSSRQIEKKKIDQMFGGKSGLKQAREIIKNKKKR</sequence>
<evidence type="ECO:0000256" key="2">
    <source>
        <dbReference type="ARBA" id="ARBA00022517"/>
    </source>
</evidence>
<comment type="subunit">
    <text evidence="10">Monomer. Associates with 30S ribosomal subunit, binds 16S rRNA.</text>
</comment>
<dbReference type="GO" id="GO:0005737">
    <property type="term" value="C:cytoplasm"/>
    <property type="evidence" value="ECO:0007669"/>
    <property type="project" value="UniProtKB-SubCell"/>
</dbReference>
<dbReference type="Gene3D" id="1.10.40.50">
    <property type="entry name" value="Probable gtpase engc, domain 3"/>
    <property type="match status" value="1"/>
</dbReference>
<evidence type="ECO:0000259" key="12">
    <source>
        <dbReference type="PROSITE" id="PS51721"/>
    </source>
</evidence>
<organism evidence="13 14">
    <name type="scientific">Proteiniclasticum sediminis</name>
    <dbReference type="NCBI Taxonomy" id="2804028"/>
    <lineage>
        <taxon>Bacteria</taxon>
        <taxon>Bacillati</taxon>
        <taxon>Bacillota</taxon>
        <taxon>Clostridia</taxon>
        <taxon>Eubacteriales</taxon>
        <taxon>Clostridiaceae</taxon>
        <taxon>Proteiniclasticum</taxon>
    </lineage>
</organism>
<dbReference type="PANTHER" id="PTHR32120:SF10">
    <property type="entry name" value="SMALL RIBOSOMAL SUBUNIT BIOGENESIS GTPASE RSGA"/>
    <property type="match status" value="1"/>
</dbReference>
<evidence type="ECO:0000256" key="10">
    <source>
        <dbReference type="HAMAP-Rule" id="MF_01820"/>
    </source>
</evidence>
<dbReference type="EMBL" id="JAGSCS010000007">
    <property type="protein sequence ID" value="MBR0576080.1"/>
    <property type="molecule type" value="Genomic_DNA"/>
</dbReference>
<dbReference type="PROSITE" id="PS50936">
    <property type="entry name" value="ENGC_GTPASE"/>
    <property type="match status" value="1"/>
</dbReference>
<dbReference type="PROSITE" id="PS51721">
    <property type="entry name" value="G_CP"/>
    <property type="match status" value="1"/>
</dbReference>
<comment type="subcellular location">
    <subcellularLocation>
        <location evidence="10">Cytoplasm</location>
    </subcellularLocation>
</comment>
<keyword evidence="5 10" id="KW-0547">Nucleotide-binding</keyword>
<dbReference type="GO" id="GO:0005525">
    <property type="term" value="F:GTP binding"/>
    <property type="evidence" value="ECO:0007669"/>
    <property type="project" value="UniProtKB-UniRule"/>
</dbReference>
<feature type="binding site" evidence="10">
    <location>
        <begin position="198"/>
        <end position="206"/>
    </location>
    <ligand>
        <name>GTP</name>
        <dbReference type="ChEBI" id="CHEBI:37565"/>
    </ligand>
</feature>
<dbReference type="GO" id="GO:0042274">
    <property type="term" value="P:ribosomal small subunit biogenesis"/>
    <property type="evidence" value="ECO:0007669"/>
    <property type="project" value="UniProtKB-UniRule"/>
</dbReference>
<feature type="domain" description="EngC GTPase" evidence="11">
    <location>
        <begin position="107"/>
        <end position="253"/>
    </location>
</feature>
<dbReference type="InterPro" id="IPR027417">
    <property type="entry name" value="P-loop_NTPase"/>
</dbReference>
<evidence type="ECO:0000256" key="7">
    <source>
        <dbReference type="ARBA" id="ARBA00022833"/>
    </source>
</evidence>
<keyword evidence="9 10" id="KW-0342">GTP-binding</keyword>
<dbReference type="EC" id="3.6.1.-" evidence="10"/>
<evidence type="ECO:0000256" key="9">
    <source>
        <dbReference type="ARBA" id="ARBA00023134"/>
    </source>
</evidence>
<evidence type="ECO:0000256" key="5">
    <source>
        <dbReference type="ARBA" id="ARBA00022741"/>
    </source>
</evidence>
<reference evidence="13" key="1">
    <citation type="submission" date="2021-04" db="EMBL/GenBank/DDBJ databases">
        <title>Proteiniclasticum sedimins sp. nov., an obligate anaerobic bacterium isolated from anaerobic sludge.</title>
        <authorList>
            <person name="Liu J."/>
        </authorList>
    </citation>
    <scope>NUCLEOTIDE SEQUENCE</scope>
    <source>
        <strain evidence="13">BAD-10</strain>
    </source>
</reference>
<dbReference type="CDD" id="cd01854">
    <property type="entry name" value="YjeQ_EngC"/>
    <property type="match status" value="1"/>
</dbReference>
<keyword evidence="4 10" id="KW-0699">rRNA-binding</keyword>
<dbReference type="NCBIfam" id="TIGR00157">
    <property type="entry name" value="ribosome small subunit-dependent GTPase A"/>
    <property type="match status" value="1"/>
</dbReference>
<keyword evidence="1 10" id="KW-0963">Cytoplasm</keyword>
<feature type="binding site" evidence="10">
    <location>
        <position position="283"/>
    </location>
    <ligand>
        <name>Zn(2+)</name>
        <dbReference type="ChEBI" id="CHEBI:29105"/>
    </ligand>
</feature>